<dbReference type="SUPFAM" id="SSF49464">
    <property type="entry name" value="Carboxypeptidase regulatory domain-like"/>
    <property type="match status" value="1"/>
</dbReference>
<keyword evidence="2" id="KW-1185">Reference proteome</keyword>
<evidence type="ECO:0000313" key="1">
    <source>
        <dbReference type="EMBL" id="SEN27908.1"/>
    </source>
</evidence>
<dbReference type="RefSeq" id="WP_143081147.1">
    <property type="nucleotide sequence ID" value="NZ_FOBB01000009.1"/>
</dbReference>
<evidence type="ECO:0000313" key="2">
    <source>
        <dbReference type="Proteomes" id="UP000198984"/>
    </source>
</evidence>
<evidence type="ECO:0008006" key="3">
    <source>
        <dbReference type="Google" id="ProtNLM"/>
    </source>
</evidence>
<protein>
    <recommendedName>
        <fullName evidence="3">CarboxypepD_reg-like domain-containing protein</fullName>
    </recommendedName>
</protein>
<accession>A0A1H8FA47</accession>
<dbReference type="Proteomes" id="UP000198984">
    <property type="component" value="Unassembled WGS sequence"/>
</dbReference>
<name>A0A1H8FA47_9BACT</name>
<proteinExistence type="predicted"/>
<reference evidence="1 2" key="1">
    <citation type="submission" date="2016-10" db="EMBL/GenBank/DDBJ databases">
        <authorList>
            <person name="de Groot N.N."/>
        </authorList>
    </citation>
    <scope>NUCLEOTIDE SEQUENCE [LARGE SCALE GENOMIC DNA]</scope>
    <source>
        <strain evidence="1 2">DSM 21039</strain>
    </source>
</reference>
<dbReference type="AlphaFoldDB" id="A0A1H8FA47"/>
<dbReference type="EMBL" id="FOBB01000009">
    <property type="protein sequence ID" value="SEN27908.1"/>
    <property type="molecule type" value="Genomic_DNA"/>
</dbReference>
<dbReference type="InterPro" id="IPR008969">
    <property type="entry name" value="CarboxyPept-like_regulatory"/>
</dbReference>
<dbReference type="STRING" id="573321.SAMN04488505_109131"/>
<organism evidence="1 2">
    <name type="scientific">Chitinophaga rupis</name>
    <dbReference type="NCBI Taxonomy" id="573321"/>
    <lineage>
        <taxon>Bacteria</taxon>
        <taxon>Pseudomonadati</taxon>
        <taxon>Bacteroidota</taxon>
        <taxon>Chitinophagia</taxon>
        <taxon>Chitinophagales</taxon>
        <taxon>Chitinophagaceae</taxon>
        <taxon>Chitinophaga</taxon>
    </lineage>
</organism>
<gene>
    <name evidence="1" type="ORF">SAMN04488505_109131</name>
</gene>
<sequence>MLLGTATYGQVHIQGTVYERTGRLGMEGVSVRSNSGAGTVTDSSGHYSIRLPYGDSISFSYQGKSTQKFAIREIPWNHAFDMKIHVDVQMLPLVEVKEKSYHLDSIETRNEYHKIFDFSPEYITSGNGGAGVNLDALLSLRKIKRMQVFQRRLEEYEQEKYVTHRFSKTLVAKITGLKSPELESYMIEYRPNFQMLMSFENEYDYYRYILETSRYYREDHGVRR</sequence>
<dbReference type="OrthoDB" id="714262at2"/>